<evidence type="ECO:0000256" key="1">
    <source>
        <dbReference type="SAM" id="MobiDB-lite"/>
    </source>
</evidence>
<evidence type="ECO:0000313" key="3">
    <source>
        <dbReference type="EMBL" id="UNP30904.1"/>
    </source>
</evidence>
<evidence type="ECO:0008006" key="5">
    <source>
        <dbReference type="Google" id="ProtNLM"/>
    </source>
</evidence>
<dbReference type="EMBL" id="CP093547">
    <property type="protein sequence ID" value="UNP30904.1"/>
    <property type="molecule type" value="Genomic_DNA"/>
</dbReference>
<evidence type="ECO:0000256" key="2">
    <source>
        <dbReference type="SAM" id="SignalP"/>
    </source>
</evidence>
<sequence length="116" mass="12488">MKRLLLAAALSLSAFAAFAQTAAVDARVQAGANATALDSVDAQVQTQVQVQADSKPAAATKNRYDPNCVSQTGTRLQPRHRSNCIANGRSYTREDLDRTGQVDVGEALRKLDPRLY</sequence>
<keyword evidence="2" id="KW-0732">Signal</keyword>
<dbReference type="Proteomes" id="UP000829194">
    <property type="component" value="Chromosome"/>
</dbReference>
<accession>A0ABY3XGY6</accession>
<organism evidence="3 4">
    <name type="scientific">Lysobacter gummosus</name>
    <dbReference type="NCBI Taxonomy" id="262324"/>
    <lineage>
        <taxon>Bacteria</taxon>
        <taxon>Pseudomonadati</taxon>
        <taxon>Pseudomonadota</taxon>
        <taxon>Gammaproteobacteria</taxon>
        <taxon>Lysobacterales</taxon>
        <taxon>Lysobacteraceae</taxon>
        <taxon>Lysobacter</taxon>
    </lineage>
</organism>
<name>A0ABY3XGY6_9GAMM</name>
<keyword evidence="4" id="KW-1185">Reference proteome</keyword>
<feature type="region of interest" description="Disordered" evidence="1">
    <location>
        <begin position="53"/>
        <end position="80"/>
    </location>
</feature>
<feature type="chain" id="PRO_5046053591" description="Secreted protein" evidence="2">
    <location>
        <begin position="20"/>
        <end position="116"/>
    </location>
</feature>
<dbReference type="RefSeq" id="WP_057942091.1">
    <property type="nucleotide sequence ID" value="NZ_CP011131.1"/>
</dbReference>
<proteinExistence type="predicted"/>
<gene>
    <name evidence="3" type="ORF">MOV92_06540</name>
</gene>
<evidence type="ECO:0000313" key="4">
    <source>
        <dbReference type="Proteomes" id="UP000829194"/>
    </source>
</evidence>
<feature type="signal peptide" evidence="2">
    <location>
        <begin position="1"/>
        <end position="19"/>
    </location>
</feature>
<protein>
    <recommendedName>
        <fullName evidence="5">Secreted protein</fullName>
    </recommendedName>
</protein>
<reference evidence="3 4" key="1">
    <citation type="submission" date="2022-03" db="EMBL/GenBank/DDBJ databases">
        <title>Complete genome sequence of Lysobacter capsici VKM B-2533 and Lysobacter gummosus 10.1.1, promising sources of lytic agents.</title>
        <authorList>
            <person name="Tarlachkov S.V."/>
            <person name="Kudryakova I.V."/>
            <person name="Afoshin A.S."/>
            <person name="Leontyevskaya E.A."/>
            <person name="Leontyevskaya N.V."/>
        </authorList>
    </citation>
    <scope>NUCLEOTIDE SEQUENCE [LARGE SCALE GENOMIC DNA]</scope>
    <source>
        <strain evidence="3 4">10.1.1</strain>
    </source>
</reference>